<comment type="caution">
    <text evidence="4">The sequence shown here is derived from an EMBL/GenBank/DDBJ whole genome shotgun (WGS) entry which is preliminary data.</text>
</comment>
<evidence type="ECO:0000259" key="2">
    <source>
        <dbReference type="Pfam" id="PF03281"/>
    </source>
</evidence>
<accession>A0AA89BPC4</accession>
<dbReference type="InterPro" id="IPR024810">
    <property type="entry name" value="MAB21L/cGLR"/>
</dbReference>
<sequence length="663" mass="76738">MDLYNRLSYLFGTEEYVNLRRQLVLTRENLIDYNYHGKQRAICSGSLGEGITYPPSDDDVMTYETNLRVVRSYTEATQRGDLLIVPSEFSPGYCLLFDVNKSCHAKVIHVVDGKSFISSSQWKQFDLQDGESIHGPCQSQNLVGYEYDHAQCIRCTFWPDAANGWISRNLSNTWPSPEIMQNIILNGCHAVPVGDQASPYCEHEWRISFSVAERTLMHSLNHTQFLTYNFLRLCLKRVIEKKVPGVICSYFMKTALFYTAENTPIEFWRADKIEACFKACLSALYDYIDNGYCPNYFIPEYNMMKRKINHTNHQQLLDIIRSLHTAGVLGSTHYCGECHCWKASPSSRIMERQQDFDFMHSMLYVLIVQELSNVFLTPGTGNGIILSLSVLLYKILNLLQNNLTRDLITIFFQSGIIFSCQKFMHRLCSSDWTNRRNYCLHKNIDTLLRIGYRADVTTGKLTAATYMYLIGKTESALSHLRRLLSEYPPYAVETTIKDSFMTIYTDVMCGRGYTMAYKIRHAFVPPFHLFEGILNAFPMPIRIWRSCSLQQDIPIDALSYSYFLESLCYIRSHDHTSLMKSTRCLVSRLDDLSDEYEFIGIRMCISIIKYARGESQSACRWFGSAYRMTNSCEPNSFHPYVRRCVSYPIMTYIACLLNRRFKS</sequence>
<dbReference type="Pfam" id="PF20266">
    <property type="entry name" value="Mab-21_C"/>
    <property type="match status" value="1"/>
</dbReference>
<feature type="domain" description="Mab-21-like nucleotidyltransferase" evidence="2">
    <location>
        <begin position="145"/>
        <end position="218"/>
    </location>
</feature>
<dbReference type="InterPro" id="IPR046906">
    <property type="entry name" value="Mab-21_HhH/H2TH-like"/>
</dbReference>
<dbReference type="EMBL" id="VSWD01000014">
    <property type="protein sequence ID" value="KAK3082639.1"/>
    <property type="molecule type" value="Genomic_DNA"/>
</dbReference>
<dbReference type="SMART" id="SM01265">
    <property type="entry name" value="Mab-21"/>
    <property type="match status" value="1"/>
</dbReference>
<dbReference type="InterPro" id="IPR046903">
    <property type="entry name" value="Mab-21-like_nuc_Trfase"/>
</dbReference>
<gene>
    <name evidence="4" type="ORF">FSP39_001189</name>
</gene>
<proteinExistence type="inferred from homology"/>
<keyword evidence="5" id="KW-1185">Reference proteome</keyword>
<reference evidence="4" key="1">
    <citation type="submission" date="2019-08" db="EMBL/GenBank/DDBJ databases">
        <title>The improved chromosome-level genome for the pearl oyster Pinctada fucata martensii using PacBio sequencing and Hi-C.</title>
        <authorList>
            <person name="Zheng Z."/>
        </authorList>
    </citation>
    <scope>NUCLEOTIDE SEQUENCE</scope>
    <source>
        <strain evidence="4">ZZ-2019</strain>
        <tissue evidence="4">Adductor muscle</tissue>
    </source>
</reference>
<evidence type="ECO:0000313" key="5">
    <source>
        <dbReference type="Proteomes" id="UP001186944"/>
    </source>
</evidence>
<feature type="domain" description="Mab-21-like HhH/H2TH-like" evidence="3">
    <location>
        <begin position="238"/>
        <end position="318"/>
    </location>
</feature>
<evidence type="ECO:0000256" key="1">
    <source>
        <dbReference type="ARBA" id="ARBA00008307"/>
    </source>
</evidence>
<protein>
    <recommendedName>
        <fullName evidence="6">Mab-21-like HhH/H2TH-like domain-containing protein</fullName>
    </recommendedName>
</protein>
<dbReference type="AlphaFoldDB" id="A0AA89BPC4"/>
<organism evidence="4 5">
    <name type="scientific">Pinctada imbricata</name>
    <name type="common">Atlantic pearl-oyster</name>
    <name type="synonym">Pinctada martensii</name>
    <dbReference type="NCBI Taxonomy" id="66713"/>
    <lineage>
        <taxon>Eukaryota</taxon>
        <taxon>Metazoa</taxon>
        <taxon>Spiralia</taxon>
        <taxon>Lophotrochozoa</taxon>
        <taxon>Mollusca</taxon>
        <taxon>Bivalvia</taxon>
        <taxon>Autobranchia</taxon>
        <taxon>Pteriomorphia</taxon>
        <taxon>Pterioida</taxon>
        <taxon>Pterioidea</taxon>
        <taxon>Pteriidae</taxon>
        <taxon>Pinctada</taxon>
    </lineage>
</organism>
<dbReference type="PANTHER" id="PTHR10656:SF69">
    <property type="entry name" value="MAB-21-LIKE HHH_H2TH-LIKE DOMAIN-CONTAINING PROTEIN"/>
    <property type="match status" value="1"/>
</dbReference>
<evidence type="ECO:0008006" key="6">
    <source>
        <dbReference type="Google" id="ProtNLM"/>
    </source>
</evidence>
<evidence type="ECO:0000313" key="4">
    <source>
        <dbReference type="EMBL" id="KAK3082639.1"/>
    </source>
</evidence>
<dbReference type="Gene3D" id="1.10.1410.40">
    <property type="match status" value="1"/>
</dbReference>
<comment type="similarity">
    <text evidence="1">Belongs to the mab-21 family.</text>
</comment>
<dbReference type="PANTHER" id="PTHR10656">
    <property type="entry name" value="CELL FATE DETERMINING PROTEIN MAB21-RELATED"/>
    <property type="match status" value="1"/>
</dbReference>
<dbReference type="Pfam" id="PF03281">
    <property type="entry name" value="Mab-21"/>
    <property type="match status" value="1"/>
</dbReference>
<evidence type="ECO:0000259" key="3">
    <source>
        <dbReference type="Pfam" id="PF20266"/>
    </source>
</evidence>
<dbReference type="Proteomes" id="UP001186944">
    <property type="component" value="Unassembled WGS sequence"/>
</dbReference>
<name>A0AA89BPC4_PINIB</name>